<dbReference type="FunFam" id="3.40.605.10:FF:000001">
    <property type="entry name" value="Aldehyde dehydrogenase 1"/>
    <property type="match status" value="1"/>
</dbReference>
<dbReference type="InterPro" id="IPR029510">
    <property type="entry name" value="Ald_DH_CS_GLU"/>
</dbReference>
<evidence type="ECO:0000256" key="3">
    <source>
        <dbReference type="PROSITE-ProRule" id="PRU10007"/>
    </source>
</evidence>
<dbReference type="PROSITE" id="PS00687">
    <property type="entry name" value="ALDEHYDE_DEHYDR_GLU"/>
    <property type="match status" value="1"/>
</dbReference>
<evidence type="ECO:0000256" key="1">
    <source>
        <dbReference type="ARBA" id="ARBA00009986"/>
    </source>
</evidence>
<gene>
    <name evidence="7" type="ORF">FHE65_01530</name>
    <name evidence="6" type="ORF">FHE65_26820</name>
</gene>
<dbReference type="GO" id="GO:0016620">
    <property type="term" value="F:oxidoreductase activity, acting on the aldehyde or oxo group of donors, NAD or NADP as acceptor"/>
    <property type="evidence" value="ECO:0007669"/>
    <property type="project" value="InterPro"/>
</dbReference>
<protein>
    <submittedName>
        <fullName evidence="6">Aldehyde dehydrogenase family protein</fullName>
    </submittedName>
</protein>
<accession>A0A5C4MHG7</accession>
<dbReference type="FunFam" id="3.40.309.10:FF:000009">
    <property type="entry name" value="Aldehyde dehydrogenase A"/>
    <property type="match status" value="1"/>
</dbReference>
<dbReference type="InterPro" id="IPR016162">
    <property type="entry name" value="Ald_DH_N"/>
</dbReference>
<evidence type="ECO:0000256" key="4">
    <source>
        <dbReference type="RuleBase" id="RU003345"/>
    </source>
</evidence>
<evidence type="ECO:0000256" key="2">
    <source>
        <dbReference type="ARBA" id="ARBA00023002"/>
    </source>
</evidence>
<dbReference type="PANTHER" id="PTHR11699">
    <property type="entry name" value="ALDEHYDE DEHYDROGENASE-RELATED"/>
    <property type="match status" value="1"/>
</dbReference>
<reference evidence="6 8" key="1">
    <citation type="submission" date="2019-05" db="EMBL/GenBank/DDBJ databases">
        <title>Mumia sp. nov., isolated from the intestinal contents of plateau pika (Ochotona curzoniae) in the Qinghai-Tibet plateau of China.</title>
        <authorList>
            <person name="Tian Z."/>
        </authorList>
    </citation>
    <scope>NUCLEOTIDE SEQUENCE [LARGE SCALE GENOMIC DNA]</scope>
    <source>
        <strain evidence="8">527</strain>
        <strain evidence="6">Z527</strain>
    </source>
</reference>
<evidence type="ECO:0000313" key="7">
    <source>
        <dbReference type="EMBL" id="TNC51703.1"/>
    </source>
</evidence>
<dbReference type="OrthoDB" id="3954161at2"/>
<feature type="domain" description="Aldehyde dehydrogenase" evidence="5">
    <location>
        <begin position="18"/>
        <end position="471"/>
    </location>
</feature>
<dbReference type="AlphaFoldDB" id="A0A5C4MHG7"/>
<dbReference type="EMBL" id="VDFR01000007">
    <property type="protein sequence ID" value="TNC51703.1"/>
    <property type="molecule type" value="Genomic_DNA"/>
</dbReference>
<comment type="similarity">
    <text evidence="1 4">Belongs to the aldehyde dehydrogenase family.</text>
</comment>
<sequence length="487" mass="50113">METVTGVFVDGVARASTGDEVVLVDPATGEETARFAQASLGDVDAAVGAASAAFGAWSRRTAGDRARVLLRLADLLEANADTLTALEVADSGKPTAVFAEGELPFAADNLRFFAGSARSLEGSGAGVLSEGYTSMLIRRPVGVVGAVAPWNFPLVMAIWKLGPALAAGNTMVLKPAPTTPRSTLLLAQLATEAGLPAGVLNVVTGGADIGEALVAHPDVAMVSITGSSRAGRAVMGAAASQTKRVHLELGGKAPALVFADADVDAVAQGLAMAATYNSGQDCTAATRLYVQRPAYDAVVEAVARRMGAIRVGDPRDPDTDIGPLVSREHRDRVHGFVERAVEAGAKVVCGGVVPDGPGAYYPPTLVAGAAQDSEIVQDEVFGPVLVALPFDSEEEAIALANDSAYGLASSVWTADVSRALRVTHSLEAGVTWVNDHLPIASEAPHGGVKGSGFGKDMSHEAVLEYTVTQHVMVKHAVVEAHDSFRPA</sequence>
<evidence type="ECO:0000313" key="6">
    <source>
        <dbReference type="EMBL" id="TNC35680.1"/>
    </source>
</evidence>
<dbReference type="InterPro" id="IPR015590">
    <property type="entry name" value="Aldehyde_DH_dom"/>
</dbReference>
<dbReference type="EMBL" id="VDFR01000144">
    <property type="protein sequence ID" value="TNC35680.1"/>
    <property type="molecule type" value="Genomic_DNA"/>
</dbReference>
<dbReference type="Gene3D" id="3.40.605.10">
    <property type="entry name" value="Aldehyde Dehydrogenase, Chain A, domain 1"/>
    <property type="match status" value="1"/>
</dbReference>
<proteinExistence type="inferred from homology"/>
<dbReference type="RefSeq" id="WP_139105058.1">
    <property type="nucleotide sequence ID" value="NZ_VDFR01000007.1"/>
</dbReference>
<dbReference type="SUPFAM" id="SSF53720">
    <property type="entry name" value="ALDH-like"/>
    <property type="match status" value="1"/>
</dbReference>
<name>A0A5C4MHG7_9ACTN</name>
<dbReference type="NCBIfam" id="NF010000">
    <property type="entry name" value="PRK13473.1"/>
    <property type="match status" value="1"/>
</dbReference>
<dbReference type="Pfam" id="PF00171">
    <property type="entry name" value="Aldedh"/>
    <property type="match status" value="1"/>
</dbReference>
<organism evidence="6 8">
    <name type="scientific">Mumia zhuanghuii</name>
    <dbReference type="NCBI Taxonomy" id="2585211"/>
    <lineage>
        <taxon>Bacteria</taxon>
        <taxon>Bacillati</taxon>
        <taxon>Actinomycetota</taxon>
        <taxon>Actinomycetes</taxon>
        <taxon>Propionibacteriales</taxon>
        <taxon>Nocardioidaceae</taxon>
        <taxon>Mumia</taxon>
    </lineage>
</organism>
<dbReference type="InterPro" id="IPR016163">
    <property type="entry name" value="Ald_DH_C"/>
</dbReference>
<feature type="active site" evidence="3">
    <location>
        <position position="248"/>
    </location>
</feature>
<keyword evidence="2 4" id="KW-0560">Oxidoreductase</keyword>
<evidence type="ECO:0000313" key="8">
    <source>
        <dbReference type="Proteomes" id="UP000306740"/>
    </source>
</evidence>
<comment type="caution">
    <text evidence="6">The sequence shown here is derived from an EMBL/GenBank/DDBJ whole genome shotgun (WGS) entry which is preliminary data.</text>
</comment>
<dbReference type="InterPro" id="IPR016161">
    <property type="entry name" value="Ald_DH/histidinol_DH"/>
</dbReference>
<evidence type="ECO:0000259" key="5">
    <source>
        <dbReference type="Pfam" id="PF00171"/>
    </source>
</evidence>
<dbReference type="Proteomes" id="UP000306740">
    <property type="component" value="Unassembled WGS sequence"/>
</dbReference>
<dbReference type="Gene3D" id="3.40.309.10">
    <property type="entry name" value="Aldehyde Dehydrogenase, Chain A, domain 2"/>
    <property type="match status" value="1"/>
</dbReference>